<dbReference type="Gene3D" id="3.40.50.720">
    <property type="entry name" value="NAD(P)-binding Rossmann-like Domain"/>
    <property type="match status" value="1"/>
</dbReference>
<evidence type="ECO:0000313" key="3">
    <source>
        <dbReference type="EMBL" id="MPN45907.1"/>
    </source>
</evidence>
<accession>A0A645I3N2</accession>
<dbReference type="InterPro" id="IPR036291">
    <property type="entry name" value="NAD(P)-bd_dom_sf"/>
</dbReference>
<sequence length="133" mass="14783">MLITGAGSGIGQALAVSAACEGARVAMCDISKRQMVEELSKKEIYDFGDIDILVNNAGVASSGMVCESEYELYEWTLGINFFWSTVHDKSLPCFSYDSTQSLHSKCCKCLWTSRHVMKYYEKLVKICRLKTAA</sequence>
<dbReference type="AlphaFoldDB" id="A0A645I3N2"/>
<dbReference type="PANTHER" id="PTHR24322:SF736">
    <property type="entry name" value="RETINOL DEHYDROGENASE 10"/>
    <property type="match status" value="1"/>
</dbReference>
<comment type="caution">
    <text evidence="3">The sequence shown here is derived from an EMBL/GenBank/DDBJ whole genome shotgun (WGS) entry which is preliminary data.</text>
</comment>
<dbReference type="EMBL" id="VSSQ01106139">
    <property type="protein sequence ID" value="MPN45907.1"/>
    <property type="molecule type" value="Genomic_DNA"/>
</dbReference>
<dbReference type="Pfam" id="PF00106">
    <property type="entry name" value="adh_short"/>
    <property type="match status" value="1"/>
</dbReference>
<dbReference type="CDD" id="cd05233">
    <property type="entry name" value="SDR_c"/>
    <property type="match status" value="1"/>
</dbReference>
<dbReference type="InterPro" id="IPR002347">
    <property type="entry name" value="SDR_fam"/>
</dbReference>
<comment type="similarity">
    <text evidence="1">Belongs to the short-chain dehydrogenases/reductases (SDR) family.</text>
</comment>
<evidence type="ECO:0000256" key="2">
    <source>
        <dbReference type="ARBA" id="ARBA00023002"/>
    </source>
</evidence>
<organism evidence="3">
    <name type="scientific">bioreactor metagenome</name>
    <dbReference type="NCBI Taxonomy" id="1076179"/>
    <lineage>
        <taxon>unclassified sequences</taxon>
        <taxon>metagenomes</taxon>
        <taxon>ecological metagenomes</taxon>
    </lineage>
</organism>
<keyword evidence="2" id="KW-0560">Oxidoreductase</keyword>
<name>A0A645I3N2_9ZZZZ</name>
<proteinExistence type="inferred from homology"/>
<evidence type="ECO:0000256" key="1">
    <source>
        <dbReference type="ARBA" id="ARBA00006484"/>
    </source>
</evidence>
<reference evidence="3" key="1">
    <citation type="submission" date="2019-08" db="EMBL/GenBank/DDBJ databases">
        <authorList>
            <person name="Kucharzyk K."/>
            <person name="Murdoch R.W."/>
            <person name="Higgins S."/>
            <person name="Loffler F."/>
        </authorList>
    </citation>
    <scope>NUCLEOTIDE SEQUENCE</scope>
</reference>
<gene>
    <name evidence="3" type="ORF">SDC9_193486</name>
</gene>
<dbReference type="PANTHER" id="PTHR24322">
    <property type="entry name" value="PKSB"/>
    <property type="match status" value="1"/>
</dbReference>
<protein>
    <submittedName>
        <fullName evidence="3">Uncharacterized protein</fullName>
    </submittedName>
</protein>
<dbReference type="SUPFAM" id="SSF51735">
    <property type="entry name" value="NAD(P)-binding Rossmann-fold domains"/>
    <property type="match status" value="1"/>
</dbReference>
<dbReference type="GO" id="GO:0016616">
    <property type="term" value="F:oxidoreductase activity, acting on the CH-OH group of donors, NAD or NADP as acceptor"/>
    <property type="evidence" value="ECO:0007669"/>
    <property type="project" value="TreeGrafter"/>
</dbReference>